<feature type="domain" description="NAC-A/B" evidence="3">
    <location>
        <begin position="123"/>
        <end position="188"/>
    </location>
</feature>
<reference evidence="4" key="1">
    <citation type="submission" date="2023-05" db="EMBL/GenBank/DDBJ databases">
        <authorList>
            <person name="Huff M."/>
        </authorList>
    </citation>
    <scope>NUCLEOTIDE SEQUENCE</scope>
</reference>
<evidence type="ECO:0000256" key="2">
    <source>
        <dbReference type="SAM" id="MobiDB-lite"/>
    </source>
</evidence>
<dbReference type="InterPro" id="IPR016641">
    <property type="entry name" value="EGD2/NACA0like"/>
</dbReference>
<evidence type="ECO:0000313" key="5">
    <source>
        <dbReference type="Proteomes" id="UP000834106"/>
    </source>
</evidence>
<sequence length="264" mass="29388">MFFLILPVNTLRRTKHIGNEYPKLTFPCLLYFNSYFSCFTLKDLLKSILQLQSALLSDGINSVLYVEFKEHFIHVPIHAPGVGEQEEPVIEDDDDEDEEEDEEDDHEEGAEGEGDASGRSKQSRSEKKSRKAMLKLGMKPIPGVSRVTVKKSKNILFVISKPDVFKSPNSDTYIIFGEAKIEDLSSQLQTQAAEQFKAPNISNIAPKPEPVTVAQDDEDVDETGVEPKDIELVMTQAGVSRARAVKALKESDGDIVSAIMELTN</sequence>
<name>A0AAD2E8L3_9LAMI</name>
<dbReference type="Gene3D" id="2.20.70.30">
    <property type="entry name" value="Nascent polypeptide-associated complex domain"/>
    <property type="match status" value="1"/>
</dbReference>
<feature type="compositionally biased region" description="Acidic residues" evidence="2">
    <location>
        <begin position="84"/>
        <end position="114"/>
    </location>
</feature>
<evidence type="ECO:0000256" key="1">
    <source>
        <dbReference type="ARBA" id="ARBA00004000"/>
    </source>
</evidence>
<dbReference type="InterPro" id="IPR002715">
    <property type="entry name" value="Nas_poly-pep-assoc_cplx_dom"/>
</dbReference>
<evidence type="ECO:0000313" key="4">
    <source>
        <dbReference type="EMBL" id="CAI9782892.1"/>
    </source>
</evidence>
<protein>
    <recommendedName>
        <fullName evidence="3">NAC-A/B domain-containing protein</fullName>
    </recommendedName>
</protein>
<comment type="function">
    <text evidence="1">May promote appropriate targeting of ribosome-nascent polypeptide complexes.</text>
</comment>
<dbReference type="PANTHER" id="PTHR21713">
    <property type="entry name" value="NASCENT POLYPEPTIDE ASSOCIATED COMPLEX ALPHA SUBUNIT-RELATED"/>
    <property type="match status" value="1"/>
</dbReference>
<dbReference type="InterPro" id="IPR038187">
    <property type="entry name" value="NAC_A/B_dom_sf"/>
</dbReference>
<accession>A0AAD2E8L3</accession>
<keyword evidence="5" id="KW-1185">Reference proteome</keyword>
<feature type="region of interest" description="Disordered" evidence="2">
    <location>
        <begin position="83"/>
        <end position="134"/>
    </location>
</feature>
<dbReference type="Proteomes" id="UP000834106">
    <property type="component" value="Chromosome 19"/>
</dbReference>
<dbReference type="FunFam" id="1.10.8.10:FF:000006">
    <property type="entry name" value="Putative nascent polypeptide-associated complex subunit alpha"/>
    <property type="match status" value="1"/>
</dbReference>
<dbReference type="CDD" id="cd14358">
    <property type="entry name" value="UBA_NAC_euk"/>
    <property type="match status" value="1"/>
</dbReference>
<dbReference type="AlphaFoldDB" id="A0AAD2E8L3"/>
<dbReference type="GO" id="GO:0005854">
    <property type="term" value="C:nascent polypeptide-associated complex"/>
    <property type="evidence" value="ECO:0007669"/>
    <property type="project" value="InterPro"/>
</dbReference>
<dbReference type="SMART" id="SM01407">
    <property type="entry name" value="NAC"/>
    <property type="match status" value="1"/>
</dbReference>
<dbReference type="Pfam" id="PF19026">
    <property type="entry name" value="UBA_HYPK"/>
    <property type="match status" value="1"/>
</dbReference>
<dbReference type="Pfam" id="PF01849">
    <property type="entry name" value="NAC"/>
    <property type="match status" value="1"/>
</dbReference>
<organism evidence="4 5">
    <name type="scientific">Fraxinus pennsylvanica</name>
    <dbReference type="NCBI Taxonomy" id="56036"/>
    <lineage>
        <taxon>Eukaryota</taxon>
        <taxon>Viridiplantae</taxon>
        <taxon>Streptophyta</taxon>
        <taxon>Embryophyta</taxon>
        <taxon>Tracheophyta</taxon>
        <taxon>Spermatophyta</taxon>
        <taxon>Magnoliopsida</taxon>
        <taxon>eudicotyledons</taxon>
        <taxon>Gunneridae</taxon>
        <taxon>Pentapetalae</taxon>
        <taxon>asterids</taxon>
        <taxon>lamiids</taxon>
        <taxon>Lamiales</taxon>
        <taxon>Oleaceae</taxon>
        <taxon>Oleeae</taxon>
        <taxon>Fraxinus</taxon>
    </lineage>
</organism>
<dbReference type="CDD" id="cd22054">
    <property type="entry name" value="NAC_NACA"/>
    <property type="match status" value="1"/>
</dbReference>
<dbReference type="Gene3D" id="1.10.8.10">
    <property type="entry name" value="DNA helicase RuvA subunit, C-terminal domain"/>
    <property type="match status" value="1"/>
</dbReference>
<dbReference type="EMBL" id="OU503054">
    <property type="protein sequence ID" value="CAI9782892.1"/>
    <property type="molecule type" value="Genomic_DNA"/>
</dbReference>
<dbReference type="PROSITE" id="PS51151">
    <property type="entry name" value="NAC_AB"/>
    <property type="match status" value="1"/>
</dbReference>
<dbReference type="InterPro" id="IPR044034">
    <property type="entry name" value="NAC-like_UBA"/>
</dbReference>
<dbReference type="FunFam" id="2.20.70.30:FF:000002">
    <property type="entry name" value="Nascent polypeptide-associated complex (NAC), alpha subunit"/>
    <property type="match status" value="1"/>
</dbReference>
<evidence type="ECO:0000259" key="3">
    <source>
        <dbReference type="PROSITE" id="PS51151"/>
    </source>
</evidence>
<gene>
    <name evidence="4" type="ORF">FPE_LOCUS30322</name>
</gene>
<proteinExistence type="predicted"/>